<evidence type="ECO:0000313" key="1">
    <source>
        <dbReference type="EMBL" id="MCF2501356.1"/>
    </source>
</evidence>
<dbReference type="EMBL" id="JAKFFV010000019">
    <property type="protein sequence ID" value="MCF2501356.1"/>
    <property type="molecule type" value="Genomic_DNA"/>
</dbReference>
<reference evidence="1" key="1">
    <citation type="submission" date="2022-01" db="EMBL/GenBank/DDBJ databases">
        <title>Novel species in genus Dyadobacter.</title>
        <authorList>
            <person name="Ma C."/>
        </authorList>
    </citation>
    <scope>NUCLEOTIDE SEQUENCE</scope>
    <source>
        <strain evidence="1">CY357</strain>
    </source>
</reference>
<name>A0A9X1U3B5_9BACT</name>
<accession>A0A9X1U3B5</accession>
<sequence length="78" mass="9031">MKMNPYFSLGLDYHEIMDLSPGDLHNFLELSSREEIINWLQWNDPNGIYMDSVSISEFGAIVSKEEGIKIIKRQILEA</sequence>
<gene>
    <name evidence="1" type="ORF">L0661_23765</name>
</gene>
<organism evidence="1 2">
    <name type="scientific">Dyadobacter chenhuakuii</name>
    <dbReference type="NCBI Taxonomy" id="2909339"/>
    <lineage>
        <taxon>Bacteria</taxon>
        <taxon>Pseudomonadati</taxon>
        <taxon>Bacteroidota</taxon>
        <taxon>Cytophagia</taxon>
        <taxon>Cytophagales</taxon>
        <taxon>Spirosomataceae</taxon>
        <taxon>Dyadobacter</taxon>
    </lineage>
</organism>
<protein>
    <submittedName>
        <fullName evidence="1">Uncharacterized protein</fullName>
    </submittedName>
</protein>
<dbReference type="Proteomes" id="UP001139411">
    <property type="component" value="Unassembled WGS sequence"/>
</dbReference>
<evidence type="ECO:0000313" key="2">
    <source>
        <dbReference type="Proteomes" id="UP001139411"/>
    </source>
</evidence>
<proteinExistence type="predicted"/>
<dbReference type="RefSeq" id="WP_235179528.1">
    <property type="nucleotide sequence ID" value="NZ_JAKFFV010000019.1"/>
</dbReference>
<comment type="caution">
    <text evidence="1">The sequence shown here is derived from an EMBL/GenBank/DDBJ whole genome shotgun (WGS) entry which is preliminary data.</text>
</comment>
<dbReference type="AlphaFoldDB" id="A0A9X1U3B5"/>